<name>A0A1I4XLC2_9PROT</name>
<organism evidence="2 3">
    <name type="scientific">Nitrosospira briensis</name>
    <dbReference type="NCBI Taxonomy" id="35799"/>
    <lineage>
        <taxon>Bacteria</taxon>
        <taxon>Pseudomonadati</taxon>
        <taxon>Pseudomonadota</taxon>
        <taxon>Betaproteobacteria</taxon>
        <taxon>Nitrosomonadales</taxon>
        <taxon>Nitrosomonadaceae</taxon>
        <taxon>Nitrosospira</taxon>
    </lineage>
</organism>
<dbReference type="InterPro" id="IPR007421">
    <property type="entry name" value="Schlafen_AlbA_2_dom"/>
</dbReference>
<keyword evidence="3" id="KW-1185">Reference proteome</keyword>
<dbReference type="PANTHER" id="PTHR30595">
    <property type="entry name" value="GLPR-RELATED TRANSCRIPTIONAL REPRESSOR"/>
    <property type="match status" value="1"/>
</dbReference>
<keyword evidence="2" id="KW-0238">DNA-binding</keyword>
<dbReference type="Gene3D" id="3.30.950.30">
    <property type="entry name" value="Schlafen, AAA domain"/>
    <property type="match status" value="1"/>
</dbReference>
<reference evidence="3" key="1">
    <citation type="submission" date="2016-10" db="EMBL/GenBank/DDBJ databases">
        <authorList>
            <person name="Varghese N."/>
        </authorList>
    </citation>
    <scope>NUCLEOTIDE SEQUENCE [LARGE SCALE GENOMIC DNA]</scope>
    <source>
        <strain evidence="3">Nsp8</strain>
    </source>
</reference>
<accession>A0A1I4XLC2</accession>
<dbReference type="InterPro" id="IPR038461">
    <property type="entry name" value="Schlafen_AlbA_2_dom_sf"/>
</dbReference>
<dbReference type="Pfam" id="PF04326">
    <property type="entry name" value="SLFN_AlbA_2"/>
    <property type="match status" value="1"/>
</dbReference>
<dbReference type="GO" id="GO:0003677">
    <property type="term" value="F:DNA binding"/>
    <property type="evidence" value="ECO:0007669"/>
    <property type="project" value="UniProtKB-KW"/>
</dbReference>
<protein>
    <submittedName>
        <fullName evidence="2">Putative DNA-binding domain-containing protein</fullName>
    </submittedName>
</protein>
<dbReference type="EMBL" id="FOVJ01000001">
    <property type="protein sequence ID" value="SFN26406.1"/>
    <property type="molecule type" value="Genomic_DNA"/>
</dbReference>
<evidence type="ECO:0000313" key="2">
    <source>
        <dbReference type="EMBL" id="SFN26406.1"/>
    </source>
</evidence>
<feature type="domain" description="Schlafen AlbA-2" evidence="1">
    <location>
        <begin position="26"/>
        <end position="151"/>
    </location>
</feature>
<sequence length="393" mass="44194">MSISRLDFEAITETDLLELVEGQVPEGLHLDYKRDAYGTSDADKRELLKDVSAFANVNGGHIVIGMDEAEGVASNLCGIKPADIDVEVSRLDQIIRTGIEPRIPGYRLKSVRLAKQSHAIVIRIPRSWQIPHRVCAQNSNRFFVRNSAGAHEASMDELRHLYTLSASAADRTREFRDERIELFNRANGQRPLIGNGRFILHIIPLSAVSSTVTINPEKMYARHASFAPLGSMGMSPRYNLDGVINERGGETNHGYTQIFRNGIVEATEANLVHEHKGRNGIAGLRLEHQIFDSLPRYIDGLKTLDVDPPLILMFTLEGVKGAFYHVYNDMFFDELEPFDRDVVRLPACLIEEYSVNVADYHRAVRPAFDALWNAVGFSKSRFFNETTGLWNGR</sequence>
<dbReference type="PANTHER" id="PTHR30595:SF6">
    <property type="entry name" value="SCHLAFEN ALBA-2 DOMAIN-CONTAINING PROTEIN"/>
    <property type="match status" value="1"/>
</dbReference>
<dbReference type="RefSeq" id="WP_074793676.1">
    <property type="nucleotide sequence ID" value="NZ_FOVJ01000001.1"/>
</dbReference>
<dbReference type="AlphaFoldDB" id="A0A1I4XLC2"/>
<gene>
    <name evidence="2" type="ORF">SAMN05216386_0183</name>
</gene>
<proteinExistence type="predicted"/>
<dbReference type="Proteomes" id="UP000183107">
    <property type="component" value="Unassembled WGS sequence"/>
</dbReference>
<evidence type="ECO:0000259" key="1">
    <source>
        <dbReference type="Pfam" id="PF04326"/>
    </source>
</evidence>
<evidence type="ECO:0000313" key="3">
    <source>
        <dbReference type="Proteomes" id="UP000183107"/>
    </source>
</evidence>